<organism evidence="4 5">
    <name type="scientific">Malus domestica</name>
    <name type="common">Apple</name>
    <name type="synonym">Pyrus malus</name>
    <dbReference type="NCBI Taxonomy" id="3750"/>
    <lineage>
        <taxon>Eukaryota</taxon>
        <taxon>Viridiplantae</taxon>
        <taxon>Streptophyta</taxon>
        <taxon>Embryophyta</taxon>
        <taxon>Tracheophyta</taxon>
        <taxon>Spermatophyta</taxon>
        <taxon>Magnoliopsida</taxon>
        <taxon>eudicotyledons</taxon>
        <taxon>Gunneridae</taxon>
        <taxon>Pentapetalae</taxon>
        <taxon>rosids</taxon>
        <taxon>fabids</taxon>
        <taxon>Rosales</taxon>
        <taxon>Rosaceae</taxon>
        <taxon>Amygdaloideae</taxon>
        <taxon>Maleae</taxon>
        <taxon>Malus</taxon>
    </lineage>
</organism>
<dbReference type="GO" id="GO:0009451">
    <property type="term" value="P:RNA modification"/>
    <property type="evidence" value="ECO:0007669"/>
    <property type="project" value="InterPro"/>
</dbReference>
<proteinExistence type="predicted"/>
<protein>
    <recommendedName>
        <fullName evidence="3">F-box domain-containing protein</fullName>
    </recommendedName>
</protein>
<sequence>MIKRKAEGCNDIRIINKKIKSQDQNHDIQNQHGTAVVTREFELPDLVVSQVLILLPTKLAVRASILSRQWERVWSSIPVLVFNEYEEPGSDWHTLEHKLFIDFLKKCLKRREKDKYTVDKLTLHMRYGGGRGSTAIIDKWTSFAVERNIKEIDIILKRKLGPDKNAIYKLSQTVLNAKSLTTLRGVYSIENNVRIVDNMSCISLPSLESMSLTTVVLSKLGFIQLISGCPSIEYLSLNQCRLKDDVKISSLSIKSLKVVQCSIVGMEIEAMNLEYFLSCYTSMSKINIASCQTLRNLNFSDRCLEGAWFEHGLDSRFPLLESLTMNNCIISSSIINVDNQRLKHIALYGYDKNVAKVTLSTPNLLSFELSTAGYLSSAEFSTLVSNFSISAPKLLEAMIIINFDPIVDSYSSSMRKFLGNFDCSRKLNLSVNAAQALIFSEETRKTCQPPLPTVEHLEVQTYSSADVKEEDLGSSLEWLAPTVDSLRVTVYEENEIFTHDCDTSAAIIKKIKRHDEGTSMKITKKRKTEDFDTSANVIKKIKSHDQDQGDTQSQECDALAVDRYGPELPESAIYHILLLLPTKLAVRASILSKQWRRVWSFSSLPVLNFDEDLQLFECEYTPDRKKFLQFLHRCLKCRENDEQDLNIFRLRMRYSGGADIINKWLNFAAEKNVKELEIILKRKRGDRSISYCLPWAILNAQFLTTLSLENVRIKYNIGSISLPSVKTMTLKKMNLGYNTDRGFVRLFSGCSSLESLSLILCPLFLCKISSSSLKSLQVIWCSKVVRFKVEATNLESYRFCSGDSSTVHIDGHLDIASCRSLRNLEFFDTNLSGEGFEDDLSLRFPLLESLTLYKCSNWSSDTIQVSNPLLKRLAFCGRNACATNVKINTPNLAFFAFSTGYLPPDQLSAFVSKFSLTAPNLLEANINFNFTERDFSPLRKFLEKCFPRFSTNRTLDCSRKMCLSLNEAEALIFPEETRKTCLPPLPILDDLEVAVDSSTEVSDDVLRDSLQWMAPNLQTQTTMGSYNHSNFQRLLSFTKLLTSYVSQGRHDKALSLFHHMQTSLALSLDPHVFSLVLKSCSAVHRPQLGVSVHAHVTKSSILSNPFVASALVDMYGKCVSLSTARNLFDEIPHRNVVVWNAIVSVYTRNGNVFGALRLFDAMDVEPDVSTFNTIISGMSGLDDGSFKAVEFYRKMTVRGWKPDLITLLALLRAFVGVAALRFIKEIHGYDVRNEIDSHSQLSSGLVEAYGRCGCLTNACNLFRYMKKKDVVAWSSLISAYALHGEARAALEIFREMELAKVEPDEITFLAVLKACSHAEGLADEVLHYFGRMREDYGVQANSDHYSCLVDVLSRAGRLHEAYEVIRKMPVKVTVKAWGALLSACRTYGDLELAEIAGKALSEIEPDNPANYLLLARIYSGLGRHEEAEQMRREMKKKGVKASSGTSWVLYQD</sequence>
<dbReference type="Pfam" id="PF20431">
    <property type="entry name" value="E_motif"/>
    <property type="match status" value="1"/>
</dbReference>
<feature type="repeat" description="PPR" evidence="2">
    <location>
        <begin position="1407"/>
        <end position="1441"/>
    </location>
</feature>
<dbReference type="InterPro" id="IPR001810">
    <property type="entry name" value="F-box_dom"/>
</dbReference>
<dbReference type="InterPro" id="IPR002885">
    <property type="entry name" value="PPR_rpt"/>
</dbReference>
<feature type="domain" description="F-box" evidence="3">
    <location>
        <begin position="568"/>
        <end position="609"/>
    </location>
</feature>
<dbReference type="SUPFAM" id="SSF48452">
    <property type="entry name" value="TPR-like"/>
    <property type="match status" value="1"/>
</dbReference>
<dbReference type="Proteomes" id="UP000290289">
    <property type="component" value="Chromosome 9"/>
</dbReference>
<feature type="repeat" description="PPR" evidence="2">
    <location>
        <begin position="1341"/>
        <end position="1371"/>
    </location>
</feature>
<evidence type="ECO:0000259" key="3">
    <source>
        <dbReference type="SMART" id="SM00256"/>
    </source>
</evidence>
<reference evidence="4 5" key="1">
    <citation type="submission" date="2018-10" db="EMBL/GenBank/DDBJ databases">
        <title>A high-quality apple genome assembly.</title>
        <authorList>
            <person name="Hu J."/>
        </authorList>
    </citation>
    <scope>NUCLEOTIDE SEQUENCE [LARGE SCALE GENOMIC DNA]</scope>
    <source>
        <strain evidence="5">cv. HFTH1</strain>
        <tissue evidence="4">Young leaf</tissue>
    </source>
</reference>
<dbReference type="GO" id="GO:0003723">
    <property type="term" value="F:RNA binding"/>
    <property type="evidence" value="ECO:0007669"/>
    <property type="project" value="InterPro"/>
</dbReference>
<dbReference type="InterPro" id="IPR055411">
    <property type="entry name" value="LRR_FXL15/At3g58940/PEG3-like"/>
</dbReference>
<dbReference type="PANTHER" id="PTHR47926:SF426">
    <property type="entry name" value="TETRATRICOPEPTIDE-LIKE HELICAL DOMAIN SUPERFAMILY, DYW DOMAIN-CONTAINING PROTEIN"/>
    <property type="match status" value="1"/>
</dbReference>
<dbReference type="PROSITE" id="PS51375">
    <property type="entry name" value="PPR"/>
    <property type="match status" value="5"/>
</dbReference>
<dbReference type="InterPro" id="IPR011990">
    <property type="entry name" value="TPR-like_helical_dom_sf"/>
</dbReference>
<dbReference type="Gene3D" id="3.80.10.10">
    <property type="entry name" value="Ribonuclease Inhibitor"/>
    <property type="match status" value="2"/>
</dbReference>
<dbReference type="PANTHER" id="PTHR47926">
    <property type="entry name" value="PENTATRICOPEPTIDE REPEAT-CONTAINING PROTEIN"/>
    <property type="match status" value="1"/>
</dbReference>
<feature type="repeat" description="PPR" evidence="2">
    <location>
        <begin position="1135"/>
        <end position="1165"/>
    </location>
</feature>
<dbReference type="InterPro" id="IPR036047">
    <property type="entry name" value="F-box-like_dom_sf"/>
</dbReference>
<keyword evidence="5" id="KW-1185">Reference proteome</keyword>
<comment type="caution">
    <text evidence="4">The sequence shown here is derived from an EMBL/GenBank/DDBJ whole genome shotgun (WGS) entry which is preliminary data.</text>
</comment>
<dbReference type="FunFam" id="1.25.40.10:FF:000344">
    <property type="entry name" value="Pentatricopeptide repeat-containing protein"/>
    <property type="match status" value="1"/>
</dbReference>
<evidence type="ECO:0000256" key="1">
    <source>
        <dbReference type="ARBA" id="ARBA00022737"/>
    </source>
</evidence>
<evidence type="ECO:0000256" key="2">
    <source>
        <dbReference type="PROSITE-ProRule" id="PRU00708"/>
    </source>
</evidence>
<name>A0A498J566_MALDO</name>
<dbReference type="InterPro" id="IPR046848">
    <property type="entry name" value="E_motif"/>
</dbReference>
<dbReference type="Pfam" id="PF00646">
    <property type="entry name" value="F-box"/>
    <property type="match status" value="1"/>
</dbReference>
<dbReference type="InterPro" id="IPR032675">
    <property type="entry name" value="LRR_dom_sf"/>
</dbReference>
<keyword evidence="1" id="KW-0677">Repeat</keyword>
<dbReference type="CDD" id="cd22160">
    <property type="entry name" value="F-box_AtFBL13-like"/>
    <property type="match status" value="1"/>
</dbReference>
<dbReference type="EMBL" id="RDQH01000335">
    <property type="protein sequence ID" value="RXH89855.1"/>
    <property type="molecule type" value="Genomic_DNA"/>
</dbReference>
<feature type="domain" description="F-box" evidence="3">
    <location>
        <begin position="43"/>
        <end position="83"/>
    </location>
</feature>
<feature type="repeat" description="PPR" evidence="2">
    <location>
        <begin position="1269"/>
        <end position="1303"/>
    </location>
</feature>
<feature type="repeat" description="PPR" evidence="2">
    <location>
        <begin position="1167"/>
        <end position="1202"/>
    </location>
</feature>
<dbReference type="InterPro" id="IPR053781">
    <property type="entry name" value="F-box_AtFBL13-like"/>
</dbReference>
<dbReference type="FunFam" id="1.25.40.10:FF:000090">
    <property type="entry name" value="Pentatricopeptide repeat-containing protein, chloroplastic"/>
    <property type="match status" value="1"/>
</dbReference>
<dbReference type="SUPFAM" id="SSF81383">
    <property type="entry name" value="F-box domain"/>
    <property type="match status" value="2"/>
</dbReference>
<dbReference type="Gene3D" id="1.25.40.10">
    <property type="entry name" value="Tetratricopeptide repeat domain"/>
    <property type="match status" value="3"/>
</dbReference>
<evidence type="ECO:0000313" key="4">
    <source>
        <dbReference type="EMBL" id="RXH89855.1"/>
    </source>
</evidence>
<evidence type="ECO:0000313" key="5">
    <source>
        <dbReference type="Proteomes" id="UP000290289"/>
    </source>
</evidence>
<gene>
    <name evidence="4" type="ORF">DVH24_032212</name>
</gene>
<dbReference type="Pfam" id="PF24758">
    <property type="entry name" value="LRR_At5g56370"/>
    <property type="match status" value="2"/>
</dbReference>
<dbReference type="SUPFAM" id="SSF52047">
    <property type="entry name" value="RNI-like"/>
    <property type="match status" value="2"/>
</dbReference>
<dbReference type="Pfam" id="PF01535">
    <property type="entry name" value="PPR"/>
    <property type="match status" value="2"/>
</dbReference>
<dbReference type="NCBIfam" id="TIGR00756">
    <property type="entry name" value="PPR"/>
    <property type="match status" value="3"/>
</dbReference>
<accession>A0A498J566</accession>
<dbReference type="Pfam" id="PF13041">
    <property type="entry name" value="PPR_2"/>
    <property type="match status" value="2"/>
</dbReference>
<dbReference type="SMART" id="SM00256">
    <property type="entry name" value="FBOX"/>
    <property type="match status" value="2"/>
</dbReference>
<dbReference type="InterPro" id="IPR046960">
    <property type="entry name" value="PPR_At4g14850-like_plant"/>
</dbReference>